<dbReference type="Pfam" id="PF03713">
    <property type="entry name" value="DUF305"/>
    <property type="match status" value="1"/>
</dbReference>
<dbReference type="EMBL" id="JAPKNK010000001">
    <property type="protein sequence ID" value="MCX5568151.1"/>
    <property type="molecule type" value="Genomic_DNA"/>
</dbReference>
<gene>
    <name evidence="3" type="ORF">OSH07_02985</name>
</gene>
<evidence type="ECO:0000256" key="1">
    <source>
        <dbReference type="SAM" id="SignalP"/>
    </source>
</evidence>
<accession>A0A9X3DY66</accession>
<name>A0A9X3DY66_9HYPH</name>
<keyword evidence="4" id="KW-1185">Reference proteome</keyword>
<evidence type="ECO:0000313" key="3">
    <source>
        <dbReference type="EMBL" id="MCX5568151.1"/>
    </source>
</evidence>
<dbReference type="Gene3D" id="1.20.1260.10">
    <property type="match status" value="1"/>
</dbReference>
<dbReference type="PANTHER" id="PTHR36933:SF1">
    <property type="entry name" value="SLL0788 PROTEIN"/>
    <property type="match status" value="1"/>
</dbReference>
<evidence type="ECO:0000313" key="4">
    <source>
        <dbReference type="Proteomes" id="UP001144805"/>
    </source>
</evidence>
<dbReference type="InterPro" id="IPR012347">
    <property type="entry name" value="Ferritin-like"/>
</dbReference>
<dbReference type="RefSeq" id="WP_266337108.1">
    <property type="nucleotide sequence ID" value="NZ_JAPKNK010000001.1"/>
</dbReference>
<comment type="caution">
    <text evidence="3">The sequence shown here is derived from an EMBL/GenBank/DDBJ whole genome shotgun (WGS) entry which is preliminary data.</text>
</comment>
<dbReference type="Proteomes" id="UP001144805">
    <property type="component" value="Unassembled WGS sequence"/>
</dbReference>
<proteinExistence type="predicted"/>
<feature type="chain" id="PRO_5040849416" evidence="1">
    <location>
        <begin position="23"/>
        <end position="137"/>
    </location>
</feature>
<dbReference type="InterPro" id="IPR005183">
    <property type="entry name" value="DUF305_CopM-like"/>
</dbReference>
<evidence type="ECO:0000259" key="2">
    <source>
        <dbReference type="Pfam" id="PF03713"/>
    </source>
</evidence>
<feature type="domain" description="DUF305" evidence="2">
    <location>
        <begin position="25"/>
        <end position="132"/>
    </location>
</feature>
<dbReference type="AlphaFoldDB" id="A0A9X3DY66"/>
<sequence>MNTILKLAAAAALSLAILPASAEEAMDHAEMDHAKMDHGQMDHGAMAKEQPGDSPSTKAFRAADKAMMQDMAIEYSGNADVDFFRAMIPHHEGAVAMAEVELQYGKDPEARKLAEAVIKAQKEEIAFMKAWLAKNAP</sequence>
<protein>
    <submittedName>
        <fullName evidence="3">DUF305 domain-containing protein</fullName>
    </submittedName>
</protein>
<reference evidence="3" key="1">
    <citation type="submission" date="2022-11" db="EMBL/GenBank/DDBJ databases">
        <title>Biodiversity and phylogenetic relationships of bacteria.</title>
        <authorList>
            <person name="Machado R.A.R."/>
            <person name="Bhat A."/>
            <person name="Loulou A."/>
            <person name="Kallel S."/>
        </authorList>
    </citation>
    <scope>NUCLEOTIDE SEQUENCE</scope>
    <source>
        <strain evidence="3">K-TC2</strain>
    </source>
</reference>
<feature type="signal peptide" evidence="1">
    <location>
        <begin position="1"/>
        <end position="22"/>
    </location>
</feature>
<dbReference type="PANTHER" id="PTHR36933">
    <property type="entry name" value="SLL0788 PROTEIN"/>
    <property type="match status" value="1"/>
</dbReference>
<keyword evidence="1" id="KW-0732">Signal</keyword>
<organism evidence="3 4">
    <name type="scientific">Kaistia nematophila</name>
    <dbReference type="NCBI Taxonomy" id="2994654"/>
    <lineage>
        <taxon>Bacteria</taxon>
        <taxon>Pseudomonadati</taxon>
        <taxon>Pseudomonadota</taxon>
        <taxon>Alphaproteobacteria</taxon>
        <taxon>Hyphomicrobiales</taxon>
        <taxon>Kaistiaceae</taxon>
        <taxon>Kaistia</taxon>
    </lineage>
</organism>